<evidence type="ECO:0000256" key="1">
    <source>
        <dbReference type="SAM" id="MobiDB-lite"/>
    </source>
</evidence>
<dbReference type="OrthoDB" id="439046at2759"/>
<dbReference type="InterPro" id="IPR040198">
    <property type="entry name" value="Fido_containing"/>
</dbReference>
<gene>
    <name evidence="3" type="ORF">FBEOM_9674</name>
</gene>
<dbReference type="InterPro" id="IPR003812">
    <property type="entry name" value="Fido"/>
</dbReference>
<dbReference type="PANTHER" id="PTHR13504:SF38">
    <property type="entry name" value="FIDO DOMAIN-CONTAINING PROTEIN"/>
    <property type="match status" value="1"/>
</dbReference>
<dbReference type="GO" id="GO:0016740">
    <property type="term" value="F:transferase activity"/>
    <property type="evidence" value="ECO:0007669"/>
    <property type="project" value="UniProtKB-KW"/>
</dbReference>
<dbReference type="Proteomes" id="UP000730481">
    <property type="component" value="Unassembled WGS sequence"/>
</dbReference>
<dbReference type="EMBL" id="PVQB02000496">
    <property type="protein sequence ID" value="KAF4336466.1"/>
    <property type="molecule type" value="Genomic_DNA"/>
</dbReference>
<evidence type="ECO:0000313" key="3">
    <source>
        <dbReference type="EMBL" id="KAF4336466.1"/>
    </source>
</evidence>
<name>A0A9P5AD96_9HYPO</name>
<dbReference type="PROSITE" id="PS51459">
    <property type="entry name" value="FIDO"/>
    <property type="match status" value="1"/>
</dbReference>
<comment type="caution">
    <text evidence="3">The sequence shown here is derived from an EMBL/GenBank/DDBJ whole genome shotgun (WGS) entry which is preliminary data.</text>
</comment>
<feature type="region of interest" description="Disordered" evidence="1">
    <location>
        <begin position="1"/>
        <end position="20"/>
    </location>
</feature>
<dbReference type="SUPFAM" id="SSF140931">
    <property type="entry name" value="Fic-like"/>
    <property type="match status" value="1"/>
</dbReference>
<keyword evidence="3" id="KW-0808">Transferase</keyword>
<dbReference type="PANTHER" id="PTHR13504">
    <property type="entry name" value="FIDO DOMAIN-CONTAINING PROTEIN DDB_G0283145"/>
    <property type="match status" value="1"/>
</dbReference>
<sequence length="325" mass="37141">MAPRRPQNANGASPSTHQAAIDQKTHRLAITMDESSYVDIDPGSDPRKLYQIFRELSLERTIDPEIMQRHLIDSTYRLVHGSNNIESGNYSQNITIELCRAIFEGLINDPSDLLVLSVDSYKEIAQHIKAAQYLFVQMMKSDLSEDIIKETHRILTNELNRNDGTPETINSGRYRQAAYWTTSLEYMDEKKVAPSMKGMIVRYKVDVLKAKRKGQIDPISLAAKYSHIFFSIRPFLSGNGQMSRLILNAILFKWAGCLATFGQDVKDCNQYLLMVTGTIDKEFVQDHGEWKDLSDDKRPKLYNQLASFTLKHAVDNLMQVYEPQV</sequence>
<reference evidence="3" key="1">
    <citation type="journal article" date="2017" name="Mycologia">
        <title>Fusarium algeriense, sp. nov., a novel toxigenic crown rot pathogen of durum wheat from Algeria is nested in the Fusarium burgessii species complex.</title>
        <authorList>
            <person name="Laraba I."/>
            <person name="Keddad A."/>
            <person name="Boureghda H."/>
            <person name="Abdallah N."/>
            <person name="Vaughan M.M."/>
            <person name="Proctor R.H."/>
            <person name="Busman M."/>
            <person name="O'Donnell K."/>
        </authorList>
    </citation>
    <scope>NUCLEOTIDE SEQUENCE</scope>
    <source>
        <strain evidence="3">NRRL 25174</strain>
    </source>
</reference>
<keyword evidence="4" id="KW-1185">Reference proteome</keyword>
<feature type="domain" description="Fido" evidence="2">
    <location>
        <begin position="143"/>
        <end position="293"/>
    </location>
</feature>
<dbReference type="InterPro" id="IPR036597">
    <property type="entry name" value="Fido-like_dom_sf"/>
</dbReference>
<dbReference type="Gene3D" id="1.10.3290.10">
    <property type="entry name" value="Fido-like domain"/>
    <property type="match status" value="1"/>
</dbReference>
<accession>A0A9P5AD96</accession>
<dbReference type="AlphaFoldDB" id="A0A9P5AD96"/>
<evidence type="ECO:0000259" key="2">
    <source>
        <dbReference type="PROSITE" id="PS51459"/>
    </source>
</evidence>
<reference evidence="3" key="2">
    <citation type="submission" date="2020-02" db="EMBL/GenBank/DDBJ databases">
        <title>Identification and distribution of gene clusters putatively required for synthesis of sphingolipid metabolism inhibitors in phylogenetically diverse species of the filamentous fungus Fusarium.</title>
        <authorList>
            <person name="Kim H.-S."/>
            <person name="Busman M."/>
            <person name="Brown D.W."/>
            <person name="Divon H."/>
            <person name="Uhlig S."/>
            <person name="Proctor R.H."/>
        </authorList>
    </citation>
    <scope>NUCLEOTIDE SEQUENCE</scope>
    <source>
        <strain evidence="3">NRRL 25174</strain>
    </source>
</reference>
<proteinExistence type="predicted"/>
<feature type="compositionally biased region" description="Polar residues" evidence="1">
    <location>
        <begin position="7"/>
        <end position="18"/>
    </location>
</feature>
<dbReference type="Pfam" id="PF02661">
    <property type="entry name" value="Fic"/>
    <property type="match status" value="1"/>
</dbReference>
<organism evidence="3 4">
    <name type="scientific">Fusarium beomiforme</name>
    <dbReference type="NCBI Taxonomy" id="44412"/>
    <lineage>
        <taxon>Eukaryota</taxon>
        <taxon>Fungi</taxon>
        <taxon>Dikarya</taxon>
        <taxon>Ascomycota</taxon>
        <taxon>Pezizomycotina</taxon>
        <taxon>Sordariomycetes</taxon>
        <taxon>Hypocreomycetidae</taxon>
        <taxon>Hypocreales</taxon>
        <taxon>Nectriaceae</taxon>
        <taxon>Fusarium</taxon>
        <taxon>Fusarium burgessii species complex</taxon>
    </lineage>
</organism>
<protein>
    <submittedName>
        <fullName evidence="3">Adenosine monophosphate transferase FICD like</fullName>
    </submittedName>
</protein>
<evidence type="ECO:0000313" key="4">
    <source>
        <dbReference type="Proteomes" id="UP000730481"/>
    </source>
</evidence>